<reference evidence="1" key="2">
    <citation type="submission" date="2025-03" db="EMBL/GenBank/DDBJ databases">
        <authorList>
            <consortium name="ELIXIR-Norway"/>
            <consortium name="Elixir Norway"/>
        </authorList>
    </citation>
    <scope>NUCLEOTIDE SEQUENCE</scope>
</reference>
<sequence>MHGWWCGSDGARVTSRLFSGPCKQSRPMTCSFMPFEEEASSVMMKKNQGVPLLTIGSSSRLQRGYLSLKWHCKGMTQKLTCSWTKPHDAAICIAQLSCHSLHQRSFLSSGVDQDWHPKAATAGPADGDRPPPPLRSPGFAGLDCFPFLLLSGFPPSPPLRKPQCPKEGSRPASTVWGLLSLSPLSLHPPLNL</sequence>
<name>A0AC59ZGR3_RANTA</name>
<dbReference type="EMBL" id="OX596113">
    <property type="protein sequence ID" value="CAN0412339.1"/>
    <property type="molecule type" value="Genomic_DNA"/>
</dbReference>
<organism evidence="1 2">
    <name type="scientific">Rangifer tarandus platyrhynchus</name>
    <name type="common">Svalbard reindeer</name>
    <dbReference type="NCBI Taxonomy" id="3082113"/>
    <lineage>
        <taxon>Eukaryota</taxon>
        <taxon>Metazoa</taxon>
        <taxon>Chordata</taxon>
        <taxon>Craniata</taxon>
        <taxon>Vertebrata</taxon>
        <taxon>Euteleostomi</taxon>
        <taxon>Mammalia</taxon>
        <taxon>Eutheria</taxon>
        <taxon>Laurasiatheria</taxon>
        <taxon>Artiodactyla</taxon>
        <taxon>Ruminantia</taxon>
        <taxon>Pecora</taxon>
        <taxon>Cervidae</taxon>
        <taxon>Odocoileinae</taxon>
        <taxon>Rangifer</taxon>
    </lineage>
</organism>
<gene>
    <name evidence="1" type="ORF">MRATA1EN22A_LOCUS18019</name>
</gene>
<reference evidence="1" key="1">
    <citation type="submission" date="2023-05" db="EMBL/GenBank/DDBJ databases">
        <authorList>
            <consortium name="ELIXIR-Norway"/>
        </authorList>
    </citation>
    <scope>NUCLEOTIDE SEQUENCE</scope>
</reference>
<evidence type="ECO:0000313" key="1">
    <source>
        <dbReference type="EMBL" id="CAN0412339.1"/>
    </source>
</evidence>
<proteinExistence type="predicted"/>
<evidence type="ECO:0000313" key="2">
    <source>
        <dbReference type="Proteomes" id="UP001162501"/>
    </source>
</evidence>
<protein>
    <submittedName>
        <fullName evidence="1">Uncharacterized protein</fullName>
    </submittedName>
</protein>
<accession>A0AC59ZGR3</accession>
<dbReference type="Proteomes" id="UP001162501">
    <property type="component" value="Chromosome 29"/>
</dbReference>